<evidence type="ECO:0000256" key="5">
    <source>
        <dbReference type="ARBA" id="ARBA00023136"/>
    </source>
</evidence>
<keyword evidence="8" id="KW-1185">Reference proteome</keyword>
<comment type="subcellular location">
    <subcellularLocation>
        <location evidence="1">Cell membrane</location>
        <topology evidence="1">Multi-pass membrane protein</topology>
    </subcellularLocation>
</comment>
<dbReference type="GO" id="GO:0022857">
    <property type="term" value="F:transmembrane transporter activity"/>
    <property type="evidence" value="ECO:0007669"/>
    <property type="project" value="InterPro"/>
</dbReference>
<accession>A0A4R7JAC9</accession>
<keyword evidence="7" id="KW-0762">Sugar transport</keyword>
<dbReference type="PANTHER" id="PTHR43370">
    <property type="entry name" value="SUGAR ABC TRANSPORTER INTEGRAL MEMBRANE PROTEIN-RELATED"/>
    <property type="match status" value="1"/>
</dbReference>
<organism evidence="7 8">
    <name type="scientific">Naumannella halotolerans</name>
    <dbReference type="NCBI Taxonomy" id="993414"/>
    <lineage>
        <taxon>Bacteria</taxon>
        <taxon>Bacillati</taxon>
        <taxon>Actinomycetota</taxon>
        <taxon>Actinomycetes</taxon>
        <taxon>Propionibacteriales</taxon>
        <taxon>Propionibacteriaceae</taxon>
        <taxon>Naumannella</taxon>
    </lineage>
</organism>
<dbReference type="EMBL" id="SOAW01000001">
    <property type="protein sequence ID" value="TDT33577.1"/>
    <property type="molecule type" value="Genomic_DNA"/>
</dbReference>
<comment type="caution">
    <text evidence="7">The sequence shown here is derived from an EMBL/GenBank/DDBJ whole genome shotgun (WGS) entry which is preliminary data.</text>
</comment>
<dbReference type="Proteomes" id="UP000295371">
    <property type="component" value="Unassembled WGS sequence"/>
</dbReference>
<reference evidence="7 8" key="1">
    <citation type="submission" date="2019-03" db="EMBL/GenBank/DDBJ databases">
        <title>Genomic Encyclopedia of Archaeal and Bacterial Type Strains, Phase II (KMG-II): from individual species to whole genera.</title>
        <authorList>
            <person name="Goeker M."/>
        </authorList>
    </citation>
    <scope>NUCLEOTIDE SEQUENCE [LARGE SCALE GENOMIC DNA]</scope>
    <source>
        <strain evidence="7 8">DSM 24323</strain>
    </source>
</reference>
<dbReference type="InterPro" id="IPR001851">
    <property type="entry name" value="ABC_transp_permease"/>
</dbReference>
<feature type="transmembrane region" description="Helical" evidence="6">
    <location>
        <begin position="129"/>
        <end position="147"/>
    </location>
</feature>
<keyword evidence="5 6" id="KW-0472">Membrane</keyword>
<name>A0A4R7JAC9_9ACTN</name>
<keyword evidence="7" id="KW-0813">Transport</keyword>
<feature type="transmembrane region" description="Helical" evidence="6">
    <location>
        <begin position="257"/>
        <end position="276"/>
    </location>
</feature>
<feature type="transmembrane region" description="Helical" evidence="6">
    <location>
        <begin position="214"/>
        <end position="236"/>
    </location>
</feature>
<evidence type="ECO:0000313" key="8">
    <source>
        <dbReference type="Proteomes" id="UP000295371"/>
    </source>
</evidence>
<evidence type="ECO:0000256" key="3">
    <source>
        <dbReference type="ARBA" id="ARBA00022692"/>
    </source>
</evidence>
<dbReference type="Pfam" id="PF02653">
    <property type="entry name" value="BPD_transp_2"/>
    <property type="match status" value="1"/>
</dbReference>
<keyword evidence="2" id="KW-1003">Cell membrane</keyword>
<keyword evidence="4 6" id="KW-1133">Transmembrane helix</keyword>
<feature type="transmembrane region" description="Helical" evidence="6">
    <location>
        <begin position="94"/>
        <end position="117"/>
    </location>
</feature>
<dbReference type="AlphaFoldDB" id="A0A4R7JAC9"/>
<keyword evidence="3 6" id="KW-0812">Transmembrane</keyword>
<evidence type="ECO:0000256" key="1">
    <source>
        <dbReference type="ARBA" id="ARBA00004651"/>
    </source>
</evidence>
<dbReference type="RefSeq" id="WP_133754069.1">
    <property type="nucleotide sequence ID" value="NZ_CP171129.1"/>
</dbReference>
<evidence type="ECO:0000313" key="7">
    <source>
        <dbReference type="EMBL" id="TDT33577.1"/>
    </source>
</evidence>
<dbReference type="PANTHER" id="PTHR43370:SF2">
    <property type="entry name" value="ABC TRANSPORTER PERMEASE PROTEIN"/>
    <property type="match status" value="1"/>
</dbReference>
<evidence type="ECO:0000256" key="4">
    <source>
        <dbReference type="ARBA" id="ARBA00022989"/>
    </source>
</evidence>
<evidence type="ECO:0000256" key="2">
    <source>
        <dbReference type="ARBA" id="ARBA00022475"/>
    </source>
</evidence>
<evidence type="ECO:0000256" key="6">
    <source>
        <dbReference type="SAM" id="Phobius"/>
    </source>
</evidence>
<dbReference type="CDD" id="cd06580">
    <property type="entry name" value="TM_PBP1_transp_TpRbsC_like"/>
    <property type="match status" value="1"/>
</dbReference>
<gene>
    <name evidence="7" type="ORF">CLV29_1199</name>
</gene>
<dbReference type="GO" id="GO:0005886">
    <property type="term" value="C:plasma membrane"/>
    <property type="evidence" value="ECO:0007669"/>
    <property type="project" value="UniProtKB-SubCell"/>
</dbReference>
<proteinExistence type="predicted"/>
<sequence length="293" mass="30085">MTFDMALVVAVAAATLRLAIPVAVAALGELINERAGVLNLGVEGSMLVGAYAGYTAALAAGSAWVGLIVGIVVGALAGTLLATLMVGLGTNQIVTGLAFTILASAVTTFLFELSYTIGAAPPRVVGLGLPQLVAVTLVCLLLVWFWLERTNSGMRLGAVGEEPVAAETLGIPVIKTRFLALIGGNALAGLAGALLVCGPLGIFVQDVTAGRGWIALALVVFARWKPVPVLLGSLLFGFCDAMRLRLQTVATDVPYELFLALPYLVTIAALVIGGRARLAPAALGTTFHPRRTG</sequence>
<feature type="transmembrane region" description="Helical" evidence="6">
    <location>
        <begin position="178"/>
        <end position="202"/>
    </location>
</feature>
<protein>
    <submittedName>
        <fullName evidence="7">Simple sugar transport system permease protein</fullName>
    </submittedName>
</protein>
<dbReference type="OrthoDB" id="9792579at2"/>
<feature type="transmembrane region" description="Helical" evidence="6">
    <location>
        <begin position="49"/>
        <end position="82"/>
    </location>
</feature>